<proteinExistence type="inferred from homology"/>
<evidence type="ECO:0000256" key="3">
    <source>
        <dbReference type="ARBA" id="ARBA00022475"/>
    </source>
</evidence>
<evidence type="ECO:0000256" key="4">
    <source>
        <dbReference type="SAM" id="SignalP"/>
    </source>
</evidence>
<dbReference type="InterPro" id="IPR029046">
    <property type="entry name" value="LolA/LolB/LppX"/>
</dbReference>
<sequence>MWKADAVPAPLRLAAAAGVLLLTATACSDSGSGKPPDEALAAAKQALDDTSGVHLTLHTDDLPAGVTGVEDAEGVATHAPAFDGTITVTLSGQAFQVPVVAVGGKVYAQVPLTPGWQDIDPAEYGAPDPAQLMSPDHGFSSLLAETTGATMGDSVRGGKDNSEVLTEYSGQVSGDVVSHIIPTASGDFDVTYQITDAGELREADLTGVFYQDSDPMTYTVTFEDYGTEKDISAP</sequence>
<comment type="similarity">
    <text evidence="2">Belongs to the LppX/LprAFG lipoprotein family.</text>
</comment>
<protein>
    <recommendedName>
        <fullName evidence="7">LppX_LprAFG lipoprotein</fullName>
    </recommendedName>
</protein>
<evidence type="ECO:0008006" key="7">
    <source>
        <dbReference type="Google" id="ProtNLM"/>
    </source>
</evidence>
<gene>
    <name evidence="5" type="ORF">GCM10009606_32920</name>
</gene>
<keyword evidence="3" id="KW-0472">Membrane</keyword>
<name>A0ABP4F224_9ACTN</name>
<dbReference type="Gene3D" id="2.50.20.20">
    <property type="match status" value="1"/>
</dbReference>
<dbReference type="Pfam" id="PF07161">
    <property type="entry name" value="LppX_LprAFG"/>
    <property type="match status" value="1"/>
</dbReference>
<keyword evidence="4" id="KW-0732">Signal</keyword>
<comment type="subcellular location">
    <subcellularLocation>
        <location evidence="1">Cell envelope</location>
    </subcellularLocation>
</comment>
<dbReference type="Proteomes" id="UP001499979">
    <property type="component" value="Unassembled WGS sequence"/>
</dbReference>
<dbReference type="CDD" id="cd16334">
    <property type="entry name" value="LppX-like"/>
    <property type="match status" value="1"/>
</dbReference>
<keyword evidence="6" id="KW-1185">Reference proteome</keyword>
<evidence type="ECO:0000313" key="5">
    <source>
        <dbReference type="EMBL" id="GAA1151750.1"/>
    </source>
</evidence>
<organism evidence="5 6">
    <name type="scientific">Nocardioides aquiterrae</name>
    <dbReference type="NCBI Taxonomy" id="203799"/>
    <lineage>
        <taxon>Bacteria</taxon>
        <taxon>Bacillati</taxon>
        <taxon>Actinomycetota</taxon>
        <taxon>Actinomycetes</taxon>
        <taxon>Propionibacteriales</taxon>
        <taxon>Nocardioidaceae</taxon>
        <taxon>Nocardioides</taxon>
    </lineage>
</organism>
<reference evidence="6" key="1">
    <citation type="journal article" date="2019" name="Int. J. Syst. Evol. Microbiol.">
        <title>The Global Catalogue of Microorganisms (GCM) 10K type strain sequencing project: providing services to taxonomists for standard genome sequencing and annotation.</title>
        <authorList>
            <consortium name="The Broad Institute Genomics Platform"/>
            <consortium name="The Broad Institute Genome Sequencing Center for Infectious Disease"/>
            <person name="Wu L."/>
            <person name="Ma J."/>
        </authorList>
    </citation>
    <scope>NUCLEOTIDE SEQUENCE [LARGE SCALE GENOMIC DNA]</scope>
    <source>
        <strain evidence="6">JCM 11813</strain>
    </source>
</reference>
<comment type="caution">
    <text evidence="5">The sequence shown here is derived from an EMBL/GenBank/DDBJ whole genome shotgun (WGS) entry which is preliminary data.</text>
</comment>
<feature type="chain" id="PRO_5045709848" description="LppX_LprAFG lipoprotein" evidence="4">
    <location>
        <begin position="29"/>
        <end position="234"/>
    </location>
</feature>
<keyword evidence="3" id="KW-1003">Cell membrane</keyword>
<evidence type="ECO:0000256" key="1">
    <source>
        <dbReference type="ARBA" id="ARBA00004196"/>
    </source>
</evidence>
<evidence type="ECO:0000313" key="6">
    <source>
        <dbReference type="Proteomes" id="UP001499979"/>
    </source>
</evidence>
<evidence type="ECO:0000256" key="2">
    <source>
        <dbReference type="ARBA" id="ARBA00009194"/>
    </source>
</evidence>
<feature type="signal peptide" evidence="4">
    <location>
        <begin position="1"/>
        <end position="28"/>
    </location>
</feature>
<dbReference type="SUPFAM" id="SSF89392">
    <property type="entry name" value="Prokaryotic lipoproteins and lipoprotein localization factors"/>
    <property type="match status" value="1"/>
</dbReference>
<dbReference type="InterPro" id="IPR009830">
    <property type="entry name" value="LppX/LprAFG"/>
</dbReference>
<dbReference type="EMBL" id="BAAAJE010000017">
    <property type="protein sequence ID" value="GAA1151750.1"/>
    <property type="molecule type" value="Genomic_DNA"/>
</dbReference>
<dbReference type="PROSITE" id="PS51257">
    <property type="entry name" value="PROKAR_LIPOPROTEIN"/>
    <property type="match status" value="1"/>
</dbReference>
<accession>A0ABP4F224</accession>